<evidence type="ECO:0000259" key="8">
    <source>
        <dbReference type="Pfam" id="PF01757"/>
    </source>
</evidence>
<evidence type="ECO:0000256" key="6">
    <source>
        <dbReference type="ARBA" id="ARBA00023136"/>
    </source>
</evidence>
<feature type="transmembrane region" description="Helical" evidence="7">
    <location>
        <begin position="252"/>
        <end position="271"/>
    </location>
</feature>
<feature type="transmembrane region" description="Helical" evidence="7">
    <location>
        <begin position="12"/>
        <end position="30"/>
    </location>
</feature>
<organism evidence="9 10">
    <name type="scientific">Paenibacillus eucommiae</name>
    <dbReference type="NCBI Taxonomy" id="1355755"/>
    <lineage>
        <taxon>Bacteria</taxon>
        <taxon>Bacillati</taxon>
        <taxon>Bacillota</taxon>
        <taxon>Bacilli</taxon>
        <taxon>Bacillales</taxon>
        <taxon>Paenibacillaceae</taxon>
        <taxon>Paenibacillus</taxon>
    </lineage>
</organism>
<feature type="domain" description="Acyltransferase 3" evidence="8">
    <location>
        <begin position="7"/>
        <end position="339"/>
    </location>
</feature>
<feature type="transmembrane region" description="Helical" evidence="7">
    <location>
        <begin position="167"/>
        <end position="184"/>
    </location>
</feature>
<keyword evidence="4 7" id="KW-0812">Transmembrane</keyword>
<reference evidence="9 10" key="1">
    <citation type="submission" date="2021-03" db="EMBL/GenBank/DDBJ databases">
        <title>Genomic Encyclopedia of Type Strains, Phase IV (KMG-IV): sequencing the most valuable type-strain genomes for metagenomic binning, comparative biology and taxonomic classification.</title>
        <authorList>
            <person name="Goeker M."/>
        </authorList>
    </citation>
    <scope>NUCLEOTIDE SEQUENCE [LARGE SCALE GENOMIC DNA]</scope>
    <source>
        <strain evidence="9 10">DSM 26048</strain>
    </source>
</reference>
<gene>
    <name evidence="9" type="ORF">J2Z66_004894</name>
</gene>
<evidence type="ECO:0000256" key="1">
    <source>
        <dbReference type="ARBA" id="ARBA00004651"/>
    </source>
</evidence>
<comment type="subcellular location">
    <subcellularLocation>
        <location evidence="1">Cell membrane</location>
        <topology evidence="1">Multi-pass membrane protein</topology>
    </subcellularLocation>
</comment>
<evidence type="ECO:0000256" key="2">
    <source>
        <dbReference type="ARBA" id="ARBA00007400"/>
    </source>
</evidence>
<name>A0ABS4J0B0_9BACL</name>
<evidence type="ECO:0000313" key="10">
    <source>
        <dbReference type="Proteomes" id="UP001519287"/>
    </source>
</evidence>
<dbReference type="Pfam" id="PF01757">
    <property type="entry name" value="Acyl_transf_3"/>
    <property type="match status" value="1"/>
</dbReference>
<dbReference type="PANTHER" id="PTHR40074">
    <property type="entry name" value="O-ACETYLTRANSFERASE WECH"/>
    <property type="match status" value="1"/>
</dbReference>
<dbReference type="EMBL" id="JAGGLB010000018">
    <property type="protein sequence ID" value="MBP1993273.1"/>
    <property type="molecule type" value="Genomic_DNA"/>
</dbReference>
<comment type="caution">
    <text evidence="9">The sequence shown here is derived from an EMBL/GenBank/DDBJ whole genome shotgun (WGS) entry which is preliminary data.</text>
</comment>
<feature type="transmembrane region" description="Helical" evidence="7">
    <location>
        <begin position="323"/>
        <end position="342"/>
    </location>
</feature>
<proteinExistence type="inferred from homology"/>
<accession>A0ABS4J0B0</accession>
<comment type="similarity">
    <text evidence="2">Belongs to the acyltransferase 3 family.</text>
</comment>
<keyword evidence="6 7" id="KW-0472">Membrane</keyword>
<keyword evidence="5 7" id="KW-1133">Transmembrane helix</keyword>
<evidence type="ECO:0000256" key="4">
    <source>
        <dbReference type="ARBA" id="ARBA00022692"/>
    </source>
</evidence>
<feature type="transmembrane region" description="Helical" evidence="7">
    <location>
        <begin position="50"/>
        <end position="71"/>
    </location>
</feature>
<feature type="transmembrane region" description="Helical" evidence="7">
    <location>
        <begin position="283"/>
        <end position="303"/>
    </location>
</feature>
<evidence type="ECO:0000256" key="7">
    <source>
        <dbReference type="SAM" id="Phobius"/>
    </source>
</evidence>
<sequence>MAKTKITELDIVRALAIIAVIVIHVTAEGSSFELMGGSSTQLLYLFINRISTFAVPVFICISGVVLFYIYFDSWNAKKAGFFYVKRVRQVLVPYILWSFFYYVYYPWLLTPGHPVSVDLHEFAKKLQWAETSYHLYFMVIIVQFYLLFPILVWLARRLTVFRRYMPLWGLAIQAAFYIYGHWFGKLSHSAALSVTYFSFFLLGGYIGIHYQVFCEWLAKAKRWVIPLTVLAGISYGMMFILSQNGYNFENTWYVAMWTLYSMGVSVCFIWLARGMEKGKSRLVGPLTSLGAASFGVYLVHPALLSLWKYTVHPPGSIWLYNAYNAATILLIIGVPWLLSILYKKASMALRPKARQPRNAPGKG</sequence>
<feature type="transmembrane region" description="Helical" evidence="7">
    <location>
        <begin position="190"/>
        <end position="212"/>
    </location>
</feature>
<dbReference type="PANTHER" id="PTHR40074:SF2">
    <property type="entry name" value="O-ACETYLTRANSFERASE WECH"/>
    <property type="match status" value="1"/>
</dbReference>
<dbReference type="InterPro" id="IPR002656">
    <property type="entry name" value="Acyl_transf_3_dom"/>
</dbReference>
<evidence type="ECO:0000256" key="5">
    <source>
        <dbReference type="ARBA" id="ARBA00022989"/>
    </source>
</evidence>
<feature type="transmembrane region" description="Helical" evidence="7">
    <location>
        <begin position="91"/>
        <end position="109"/>
    </location>
</feature>
<keyword evidence="3" id="KW-1003">Cell membrane</keyword>
<feature type="transmembrane region" description="Helical" evidence="7">
    <location>
        <begin position="224"/>
        <end position="246"/>
    </location>
</feature>
<evidence type="ECO:0000256" key="3">
    <source>
        <dbReference type="ARBA" id="ARBA00022475"/>
    </source>
</evidence>
<feature type="transmembrane region" description="Helical" evidence="7">
    <location>
        <begin position="133"/>
        <end position="155"/>
    </location>
</feature>
<protein>
    <submittedName>
        <fullName evidence="9">Peptidoglycan/LPS O-acetylase OafA/YrhL</fullName>
    </submittedName>
</protein>
<dbReference type="Proteomes" id="UP001519287">
    <property type="component" value="Unassembled WGS sequence"/>
</dbReference>
<dbReference type="RefSeq" id="WP_209974995.1">
    <property type="nucleotide sequence ID" value="NZ_JAGGLB010000018.1"/>
</dbReference>
<keyword evidence="10" id="KW-1185">Reference proteome</keyword>
<evidence type="ECO:0000313" key="9">
    <source>
        <dbReference type="EMBL" id="MBP1993273.1"/>
    </source>
</evidence>